<dbReference type="InterPro" id="IPR036291">
    <property type="entry name" value="NAD(P)-bd_dom_sf"/>
</dbReference>
<sequence length="356" mass="37544">MSRLLCLSGSDVERVAANFDPIALQNLMARVFYTLSSNKDATSFTPHRIIIPTPNHSALFMPARIATPLLSGTSVKIVCVPKSPTDLRGLPASTLVLDEDTGSVKAILNAKKLTALRNAAGSLLSFNIIGTHNVTNLVVFGAGAQIQAHLDLFLNAVSGISRVTIVNRTINERAKKVADSFRTRFPAIQVECLANDPTAPTSAAETSVSSAQLIICATSSTIPLFPSSWVRDGTHIILIGSYTPSMHEVDGELIQRAIPSLLVDSRGACAAEAGEIIAASVEGSQMVEIGELVSFDDNGELVFNSAPQLAVERGTGNTGRVSIFKSVGVGLQDVAIASAVVDEAQKMGVGSYVDWD</sequence>
<proteinExistence type="inferred from homology"/>
<evidence type="ECO:0000313" key="3">
    <source>
        <dbReference type="Proteomes" id="UP001221142"/>
    </source>
</evidence>
<dbReference type="InterPro" id="IPR003462">
    <property type="entry name" value="ODC_Mu_crystall"/>
</dbReference>
<dbReference type="PANTHER" id="PTHR13812:SF19">
    <property type="entry name" value="KETIMINE REDUCTASE MU-CRYSTALLIN"/>
    <property type="match status" value="1"/>
</dbReference>
<organism evidence="2 3">
    <name type="scientific">Roridomyces roridus</name>
    <dbReference type="NCBI Taxonomy" id="1738132"/>
    <lineage>
        <taxon>Eukaryota</taxon>
        <taxon>Fungi</taxon>
        <taxon>Dikarya</taxon>
        <taxon>Basidiomycota</taxon>
        <taxon>Agaricomycotina</taxon>
        <taxon>Agaricomycetes</taxon>
        <taxon>Agaricomycetidae</taxon>
        <taxon>Agaricales</taxon>
        <taxon>Marasmiineae</taxon>
        <taxon>Mycenaceae</taxon>
        <taxon>Roridomyces</taxon>
    </lineage>
</organism>
<dbReference type="InterPro" id="IPR023401">
    <property type="entry name" value="ODC_N"/>
</dbReference>
<reference evidence="2" key="1">
    <citation type="submission" date="2023-03" db="EMBL/GenBank/DDBJ databases">
        <title>Massive genome expansion in bonnet fungi (Mycena s.s.) driven by repeated elements and novel gene families across ecological guilds.</title>
        <authorList>
            <consortium name="Lawrence Berkeley National Laboratory"/>
            <person name="Harder C.B."/>
            <person name="Miyauchi S."/>
            <person name="Viragh M."/>
            <person name="Kuo A."/>
            <person name="Thoen E."/>
            <person name="Andreopoulos B."/>
            <person name="Lu D."/>
            <person name="Skrede I."/>
            <person name="Drula E."/>
            <person name="Henrissat B."/>
            <person name="Morin E."/>
            <person name="Kohler A."/>
            <person name="Barry K."/>
            <person name="LaButti K."/>
            <person name="Morin E."/>
            <person name="Salamov A."/>
            <person name="Lipzen A."/>
            <person name="Mereny Z."/>
            <person name="Hegedus B."/>
            <person name="Baldrian P."/>
            <person name="Stursova M."/>
            <person name="Weitz H."/>
            <person name="Taylor A."/>
            <person name="Grigoriev I.V."/>
            <person name="Nagy L.G."/>
            <person name="Martin F."/>
            <person name="Kauserud H."/>
        </authorList>
    </citation>
    <scope>NUCLEOTIDE SEQUENCE</scope>
    <source>
        <strain evidence="2">9284</strain>
    </source>
</reference>
<dbReference type="AlphaFoldDB" id="A0AAD7FSY1"/>
<name>A0AAD7FSY1_9AGAR</name>
<dbReference type="GO" id="GO:0005737">
    <property type="term" value="C:cytoplasm"/>
    <property type="evidence" value="ECO:0007669"/>
    <property type="project" value="TreeGrafter"/>
</dbReference>
<dbReference type="PIRSF" id="PIRSF001439">
    <property type="entry name" value="CryM"/>
    <property type="match status" value="1"/>
</dbReference>
<accession>A0AAD7FSY1</accession>
<dbReference type="SUPFAM" id="SSF51735">
    <property type="entry name" value="NAD(P)-binding Rossmann-fold domains"/>
    <property type="match status" value="1"/>
</dbReference>
<dbReference type="Gene3D" id="3.40.50.720">
    <property type="entry name" value="NAD(P)-binding Rossmann-like Domain"/>
    <property type="match status" value="1"/>
</dbReference>
<comment type="similarity">
    <text evidence="1">Belongs to the ornithine cyclodeaminase/mu-crystallin family.</text>
</comment>
<evidence type="ECO:0000313" key="2">
    <source>
        <dbReference type="EMBL" id="KAJ7641506.1"/>
    </source>
</evidence>
<evidence type="ECO:0000256" key="1">
    <source>
        <dbReference type="ARBA" id="ARBA00008903"/>
    </source>
</evidence>
<keyword evidence="3" id="KW-1185">Reference proteome</keyword>
<gene>
    <name evidence="2" type="ORF">FB45DRAFT_900374</name>
</gene>
<dbReference type="PANTHER" id="PTHR13812">
    <property type="entry name" value="KETIMINE REDUCTASE MU-CRYSTALLIN"/>
    <property type="match status" value="1"/>
</dbReference>
<comment type="caution">
    <text evidence="2">The sequence shown here is derived from an EMBL/GenBank/DDBJ whole genome shotgun (WGS) entry which is preliminary data.</text>
</comment>
<protein>
    <submittedName>
        <fullName evidence="2">Uncharacterized protein</fullName>
    </submittedName>
</protein>
<dbReference type="Proteomes" id="UP001221142">
    <property type="component" value="Unassembled WGS sequence"/>
</dbReference>
<dbReference type="Pfam" id="PF02423">
    <property type="entry name" value="OCD_Mu_crystall"/>
    <property type="match status" value="1"/>
</dbReference>
<dbReference type="Gene3D" id="3.30.1780.10">
    <property type="entry name" value="ornithine cyclodeaminase, domain 1"/>
    <property type="match status" value="1"/>
</dbReference>
<dbReference type="EMBL" id="JARKIF010000004">
    <property type="protein sequence ID" value="KAJ7641506.1"/>
    <property type="molecule type" value="Genomic_DNA"/>
</dbReference>